<dbReference type="GO" id="GO:0140911">
    <property type="term" value="F:pore-forming activity"/>
    <property type="evidence" value="ECO:0007669"/>
    <property type="project" value="InterPro"/>
</dbReference>
<proteinExistence type="predicted"/>
<dbReference type="Pfam" id="PF04971">
    <property type="entry name" value="Phage_holin_2_1"/>
    <property type="match status" value="1"/>
</dbReference>
<dbReference type="AlphaFoldDB" id="A0A756LAF5"/>
<accession>A0A756LAF5</accession>
<dbReference type="GO" id="GO:0001907">
    <property type="term" value="P:symbiont-mediated killing of host cell"/>
    <property type="evidence" value="ECO:0007669"/>
    <property type="project" value="InterPro"/>
</dbReference>
<feature type="transmembrane region" description="Helical" evidence="1">
    <location>
        <begin position="32"/>
        <end position="54"/>
    </location>
</feature>
<name>A0A756LAF5_SALER</name>
<comment type="caution">
    <text evidence="2">The sequence shown here is derived from an EMBL/GenBank/DDBJ whole genome shotgun (WGS) entry which is preliminary data.</text>
</comment>
<dbReference type="EMBL" id="DAAWYJ010000069">
    <property type="protein sequence ID" value="HAG0018051.1"/>
    <property type="molecule type" value="Genomic_DNA"/>
</dbReference>
<gene>
    <name evidence="2" type="ORF">G8O67_005486</name>
</gene>
<protein>
    <submittedName>
        <fullName evidence="2">Lysis protein</fullName>
    </submittedName>
</protein>
<keyword evidence="1" id="KW-0472">Membrane</keyword>
<evidence type="ECO:0000256" key="1">
    <source>
        <dbReference type="SAM" id="Phobius"/>
    </source>
</evidence>
<evidence type="ECO:0000313" key="2">
    <source>
        <dbReference type="EMBL" id="HAG0018051.1"/>
    </source>
</evidence>
<keyword evidence="1" id="KW-1133">Transmembrane helix</keyword>
<keyword evidence="1" id="KW-0812">Transmembrane</keyword>
<reference evidence="2" key="2">
    <citation type="submission" date="2020-02" db="EMBL/GenBank/DDBJ databases">
        <authorList>
            <consortium name="NCBI Pathogen Detection Project"/>
        </authorList>
    </citation>
    <scope>NUCLEOTIDE SEQUENCE</scope>
    <source>
        <strain evidence="2">MA.CK_00/00002125</strain>
    </source>
</reference>
<sequence>MRVDQITTNTAYGTSLTTVIYSFLDSFTHDEWAAIGIIGGLVFGALTWIANIYFQYRRLKLMEREGGDGTKE</sequence>
<dbReference type="InterPro" id="IPR007054">
    <property type="entry name" value="Lysis_S"/>
</dbReference>
<reference evidence="2" key="1">
    <citation type="journal article" date="2018" name="Genome Biol.">
        <title>SKESA: strategic k-mer extension for scrupulous assemblies.</title>
        <authorList>
            <person name="Souvorov A."/>
            <person name="Agarwala R."/>
            <person name="Lipman D.J."/>
        </authorList>
    </citation>
    <scope>NUCLEOTIDE SEQUENCE</scope>
    <source>
        <strain evidence="2">MA.CK_00/00002125</strain>
    </source>
</reference>
<organism evidence="2">
    <name type="scientific">Salmonella enterica</name>
    <name type="common">Salmonella choleraesuis</name>
    <dbReference type="NCBI Taxonomy" id="28901"/>
    <lineage>
        <taxon>Bacteria</taxon>
        <taxon>Pseudomonadati</taxon>
        <taxon>Pseudomonadota</taxon>
        <taxon>Gammaproteobacteria</taxon>
        <taxon>Enterobacterales</taxon>
        <taxon>Enterobacteriaceae</taxon>
        <taxon>Salmonella</taxon>
    </lineage>
</organism>
<dbReference type="PIRSF" id="PIRSF030786">
    <property type="entry name" value="Lysis_S"/>
    <property type="match status" value="1"/>
</dbReference>